<evidence type="ECO:0000313" key="3">
    <source>
        <dbReference type="Proteomes" id="UP000007799"/>
    </source>
</evidence>
<accession>F2UBV1</accession>
<dbReference type="KEGG" id="sre:PTSG_05661"/>
<sequence>MSLPIGVTECWVLVARHLLDGGDEKANEEEEERHRVSHHAKKDRLRSFFNLMMTCRLLYHDLPWALPKWYLRQVAMPANANIPAFSRHSVTPDFLFRTQWLDSFQEEVTTVQPQPQPQPQPQHADDDEPEQSTPAQRAGISSMPPAKLKAWLETRFLVYSWLGVTWDATFCMYLCDAVSDASSFSPSFRNDFARFGRLKFVTLQRLELWASRDPPQQQQQHLQPKQDDDDEDDDEDEDEEEQGAPSAHTSHVAVQQARSNVSSAATDGAAQHAEALADTRAEHSSLPVSPTPATSATTPATLASSAATTAAPILKPAVVSLVIQHATQDAITRLDHSLGVLGHPQVEFLEISATSRIPVLRLRNIDWLELRTSGPVDRLELTRVNRVSWNPASEQQTRIHGQFGGVRDVELLGFGESRLEHIDALEGVPCVTLNNCPRVTNLGPLKRAQTVKLYRSNASDLSAVSNVPEVHLVSLPNASMEALTLRSTRVWLKHLHSLTNTLNVPNATTIRVIDCHNLQRIVCGDGTGHDAVGHSRDGDSDGDVIGAGGVHLSLLRVRGCPRMKTLPSFEHADIVDIDIDLEGESLQRLCQRVDTIILNKPASLSHRIQQALHTLPPHVRVKICDFSTGLLANPLPPCVATLKCKMYSSSLDVHHYAPHVRHLSAVGMGHRRSLQGVDKLPHLKHVFAGLCTIFAKFDGCRAVSVVDCPGHITINAAEAVYAVHGEVRSLTNVANAELQNMDERTNPYSTRNVATCRVLESHINSLAPFAGVQRLLLEKCTFDSLDYMPARLTTLRLHNCRMKTRRHKWPDVVLVDRSREEMLTIIRRLMPASALRADGDDGHDVDAGYTVS</sequence>
<dbReference type="EMBL" id="GL832967">
    <property type="protein sequence ID" value="EGD73967.1"/>
    <property type="molecule type" value="Genomic_DNA"/>
</dbReference>
<evidence type="ECO:0000256" key="1">
    <source>
        <dbReference type="SAM" id="MobiDB-lite"/>
    </source>
</evidence>
<reference evidence="2" key="1">
    <citation type="submission" date="2009-08" db="EMBL/GenBank/DDBJ databases">
        <title>Annotation of Salpingoeca rosetta.</title>
        <authorList>
            <consortium name="The Broad Institute Genome Sequencing Platform"/>
            <person name="Russ C."/>
            <person name="Cuomo C."/>
            <person name="Burger G."/>
            <person name="Gray M.W."/>
            <person name="Holland P.W.H."/>
            <person name="King N."/>
            <person name="Lang F.B.F."/>
            <person name="Roger A.J."/>
            <person name="Ruiz-Trillo I."/>
            <person name="Young S.K."/>
            <person name="Zeng Q."/>
            <person name="Gargeya S."/>
            <person name="Alvarado L."/>
            <person name="Berlin A."/>
            <person name="Chapman S.B."/>
            <person name="Chen Z."/>
            <person name="Freedman E."/>
            <person name="Gellesch M."/>
            <person name="Goldberg J."/>
            <person name="Griggs A."/>
            <person name="Gujja S."/>
            <person name="Heilman E."/>
            <person name="Heiman D."/>
            <person name="Howarth C."/>
            <person name="Mehta T."/>
            <person name="Neiman D."/>
            <person name="Pearson M."/>
            <person name="Roberts A."/>
            <person name="Saif S."/>
            <person name="Shea T."/>
            <person name="Shenoy N."/>
            <person name="Sisk P."/>
            <person name="Stolte C."/>
            <person name="Sykes S."/>
            <person name="White J."/>
            <person name="Yandava C."/>
            <person name="Haas B."/>
            <person name="Nusbaum C."/>
            <person name="Birren B."/>
        </authorList>
    </citation>
    <scope>NUCLEOTIDE SEQUENCE [LARGE SCALE GENOMIC DNA]</scope>
    <source>
        <strain evidence="2">ATCC 50818</strain>
    </source>
</reference>
<dbReference type="InParanoid" id="F2UBV1"/>
<dbReference type="AlphaFoldDB" id="F2UBV1"/>
<name>F2UBV1_SALR5</name>
<feature type="compositionally biased region" description="Low complexity" evidence="1">
    <location>
        <begin position="284"/>
        <end position="300"/>
    </location>
</feature>
<feature type="region of interest" description="Disordered" evidence="1">
    <location>
        <begin position="107"/>
        <end position="141"/>
    </location>
</feature>
<feature type="compositionally biased region" description="Acidic residues" evidence="1">
    <location>
        <begin position="227"/>
        <end position="242"/>
    </location>
</feature>
<dbReference type="Proteomes" id="UP000007799">
    <property type="component" value="Unassembled WGS sequence"/>
</dbReference>
<keyword evidence="3" id="KW-1185">Reference proteome</keyword>
<feature type="compositionally biased region" description="Low complexity" evidence="1">
    <location>
        <begin position="213"/>
        <end position="223"/>
    </location>
</feature>
<dbReference type="RefSeq" id="XP_004993530.1">
    <property type="nucleotide sequence ID" value="XM_004993473.1"/>
</dbReference>
<feature type="region of interest" description="Disordered" evidence="1">
    <location>
        <begin position="211"/>
        <end position="300"/>
    </location>
</feature>
<gene>
    <name evidence="2" type="ORF">PTSG_05661</name>
</gene>
<protein>
    <submittedName>
        <fullName evidence="2">Uncharacterized protein</fullName>
    </submittedName>
</protein>
<organism evidence="3">
    <name type="scientific">Salpingoeca rosetta (strain ATCC 50818 / BSB-021)</name>
    <dbReference type="NCBI Taxonomy" id="946362"/>
    <lineage>
        <taxon>Eukaryota</taxon>
        <taxon>Choanoflagellata</taxon>
        <taxon>Craspedida</taxon>
        <taxon>Salpingoecidae</taxon>
        <taxon>Salpingoeca</taxon>
    </lineage>
</organism>
<proteinExistence type="predicted"/>
<dbReference type="GeneID" id="16074107"/>
<evidence type="ECO:0000313" key="2">
    <source>
        <dbReference type="EMBL" id="EGD73967.1"/>
    </source>
</evidence>
<feature type="compositionally biased region" description="Polar residues" evidence="1">
    <location>
        <begin position="247"/>
        <end position="265"/>
    </location>
</feature>